<dbReference type="EMBL" id="LR589629">
    <property type="protein sequence ID" value="VTP06646.1"/>
    <property type="molecule type" value="Genomic_DNA"/>
</dbReference>
<dbReference type="InterPro" id="IPR036005">
    <property type="entry name" value="Creatinase/aminopeptidase-like"/>
</dbReference>
<sequence>MLVTDLVNVRYLSGFTGSNAALLVRVDDATPVLATDGRYRTQAAQQAPDAEVVIERACGPHLAARAAADGVRRLGFESHVVTVEAHSALSEAAGDKVELVRAAGTVEALREVKDAGEIAMLRLACEAADAALTDLVERGGLRPGRTEKEVRRDLESLMLDHGADGPSFETIVATGANSAIPHHRPTDAVLATGDFVKIDFGALVSGYHSDMTRTFILGRAEQWQLDLYELVAASQAAGREALAAGVELRAVDAASRQVIIDAGYGDHFNHGLGHGVGLQIHEAPGLNSAAAGTLLAGSAVTVEPGVYLPGRGGVRIEDTLVVPGGESAEGVVDRFAHNISDAAPELLTRFPKELAIV</sequence>
<dbReference type="Pfam" id="PF00557">
    <property type="entry name" value="Peptidase_M24"/>
    <property type="match status" value="1"/>
</dbReference>
<dbReference type="InterPro" id="IPR001131">
    <property type="entry name" value="Peptidase_M24B_aminopep-P_CS"/>
</dbReference>
<proteinExistence type="predicted"/>
<reference evidence="1" key="1">
    <citation type="submission" date="2019-05" db="EMBL/GenBank/DDBJ databases">
        <authorList>
            <person name="Naeem R."/>
            <person name="Antony C."/>
            <person name="Guan Q."/>
        </authorList>
    </citation>
    <scope>NUCLEOTIDE SEQUENCE</scope>
    <source>
        <strain evidence="1">1</strain>
    </source>
</reference>
<dbReference type="InterPro" id="IPR001714">
    <property type="entry name" value="Pept_M24_MAP"/>
</dbReference>
<dbReference type="PANTHER" id="PTHR46112:SF8">
    <property type="entry name" value="CYTOPLASMIC PEPTIDASE PEPQ-RELATED"/>
    <property type="match status" value="1"/>
</dbReference>
<dbReference type="Gene3D" id="3.40.350.10">
    <property type="entry name" value="Creatinase/prolidase N-terminal domain"/>
    <property type="match status" value="1"/>
</dbReference>
<gene>
    <name evidence="1" type="ORF">BIN_B_00959</name>
</gene>
<protein>
    <submittedName>
        <fullName evidence="1">Putative peptidase</fullName>
    </submittedName>
</protein>
<dbReference type="InterPro" id="IPR029149">
    <property type="entry name" value="Creatin/AminoP/Spt16_N"/>
</dbReference>
<organism evidence="1">
    <name type="scientific">Mycolicibacterium smegmatis</name>
    <name type="common">Mycobacterium smegmatis</name>
    <dbReference type="NCBI Taxonomy" id="1772"/>
    <lineage>
        <taxon>Bacteria</taxon>
        <taxon>Bacillati</taxon>
        <taxon>Actinomycetota</taxon>
        <taxon>Actinomycetes</taxon>
        <taxon>Mycobacteriales</taxon>
        <taxon>Mycobacteriaceae</taxon>
        <taxon>Mycolicibacterium</taxon>
    </lineage>
</organism>
<dbReference type="PRINTS" id="PR00599">
    <property type="entry name" value="MAPEPTIDASE"/>
</dbReference>
<dbReference type="Gene3D" id="3.90.230.10">
    <property type="entry name" value="Creatinase/methionine aminopeptidase superfamily"/>
    <property type="match status" value="1"/>
</dbReference>
<dbReference type="GO" id="GO:0008235">
    <property type="term" value="F:metalloexopeptidase activity"/>
    <property type="evidence" value="ECO:0007669"/>
    <property type="project" value="UniProtKB-ARBA"/>
</dbReference>
<dbReference type="PANTHER" id="PTHR46112">
    <property type="entry name" value="AMINOPEPTIDASE"/>
    <property type="match status" value="1"/>
</dbReference>
<dbReference type="Pfam" id="PF01321">
    <property type="entry name" value="Creatinase_N"/>
    <property type="match status" value="1"/>
</dbReference>
<dbReference type="InterPro" id="IPR000587">
    <property type="entry name" value="Creatinase_N"/>
</dbReference>
<dbReference type="SUPFAM" id="SSF55920">
    <property type="entry name" value="Creatinase/aminopeptidase"/>
    <property type="match status" value="1"/>
</dbReference>
<dbReference type="GO" id="GO:0004177">
    <property type="term" value="F:aminopeptidase activity"/>
    <property type="evidence" value="ECO:0007669"/>
    <property type="project" value="UniProtKB-ARBA"/>
</dbReference>
<dbReference type="PROSITE" id="PS00491">
    <property type="entry name" value="PROLINE_PEPTIDASE"/>
    <property type="match status" value="1"/>
</dbReference>
<dbReference type="InterPro" id="IPR000994">
    <property type="entry name" value="Pept_M24"/>
</dbReference>
<dbReference type="CDD" id="cd01092">
    <property type="entry name" value="APP-like"/>
    <property type="match status" value="1"/>
</dbReference>
<evidence type="ECO:0000313" key="1">
    <source>
        <dbReference type="EMBL" id="VTP06646.1"/>
    </source>
</evidence>
<name>A0A653FC60_MYCSM</name>
<dbReference type="AlphaFoldDB" id="A0A653FC60"/>
<accession>A0A653FC60</accession>
<dbReference type="InterPro" id="IPR050659">
    <property type="entry name" value="Peptidase_M24B"/>
</dbReference>